<proteinExistence type="predicted"/>
<feature type="domain" description="NAD(P)-binding" evidence="1">
    <location>
        <begin position="56"/>
        <end position="207"/>
    </location>
</feature>
<dbReference type="PANTHER" id="PTHR43162:SF1">
    <property type="entry name" value="PRESTALK A DIFFERENTIATION PROTEIN A"/>
    <property type="match status" value="1"/>
</dbReference>
<dbReference type="OrthoDB" id="109735at2"/>
<evidence type="ECO:0000313" key="2">
    <source>
        <dbReference type="EMBL" id="RBW62664.1"/>
    </source>
</evidence>
<dbReference type="Gene3D" id="3.90.25.10">
    <property type="entry name" value="UDP-galactose 4-epimerase, domain 1"/>
    <property type="match status" value="1"/>
</dbReference>
<dbReference type="Proteomes" id="UP000252706">
    <property type="component" value="Unassembled WGS sequence"/>
</dbReference>
<evidence type="ECO:0000313" key="3">
    <source>
        <dbReference type="Proteomes" id="UP000252706"/>
    </source>
</evidence>
<dbReference type="AlphaFoldDB" id="A0A366XDS5"/>
<comment type="caution">
    <text evidence="2">The sequence shown here is derived from an EMBL/GenBank/DDBJ whole genome shotgun (WGS) entry which is preliminary data.</text>
</comment>
<dbReference type="PANTHER" id="PTHR43162">
    <property type="match status" value="1"/>
</dbReference>
<dbReference type="Gene3D" id="3.40.50.720">
    <property type="entry name" value="NAD(P)-binding Rossmann-like Domain"/>
    <property type="match status" value="1"/>
</dbReference>
<dbReference type="SUPFAM" id="SSF51735">
    <property type="entry name" value="NAD(P)-binding Rossmann-fold domains"/>
    <property type="match status" value="1"/>
</dbReference>
<reference evidence="2 3" key="1">
    <citation type="submission" date="2018-07" db="EMBL/GenBank/DDBJ databases">
        <title>Modular assembly of carbohydrate-degrading microbial communities in the ocean.</title>
        <authorList>
            <person name="Enke T.N."/>
            <person name="Datta M.S."/>
            <person name="Schwartzman J.A."/>
            <person name="Cermak N."/>
            <person name="Schmitz D.A."/>
            <person name="Barrere J."/>
            <person name="Cordero O.X."/>
        </authorList>
    </citation>
    <scope>NUCLEOTIDE SEQUENCE [LARGE SCALE GENOMIC DNA]</scope>
    <source>
        <strain evidence="2 3">C3M10</strain>
    </source>
</reference>
<sequence length="372" mass="41208">MLFPDLFLSRWAILSREQPVVCVKMEPANVQAFRNTLNKTRSNAPMSQQTVLITSATGRIGKELVARLACNDAIRVRACYFSVDKADQLKRLGADEVVHFDLSNADTWAAALDGVSAVYSASLDPMLEGHLAFCKELGRRKADIKHVVRVSCMGADTNTASYEADTHASRAGASIPLMLQHYWWGEKALIDEGLAVTALRNNFFMNHLLKTDCASIAAEGWFSNPLGDMRNSFVATRDIAEAAEVVLTEGPERHGNKFYDITGPVPQSMSEIAADLGRAMEKEIEYRAQSMVDFENDFGSTRAEFFEYLTNGFYTRASPDFYNLTGHKPTSYFDYLTTQGASGETGLEELWQGNLWKKGQDAMKDAVETSAS</sequence>
<dbReference type="InterPro" id="IPR016040">
    <property type="entry name" value="NAD(P)-bd_dom"/>
</dbReference>
<organism evidence="2 3">
    <name type="scientific">Phaeobacter gallaeciensis</name>
    <dbReference type="NCBI Taxonomy" id="60890"/>
    <lineage>
        <taxon>Bacteria</taxon>
        <taxon>Pseudomonadati</taxon>
        <taxon>Pseudomonadota</taxon>
        <taxon>Alphaproteobacteria</taxon>
        <taxon>Rhodobacterales</taxon>
        <taxon>Roseobacteraceae</taxon>
        <taxon>Phaeobacter</taxon>
    </lineage>
</organism>
<dbReference type="EMBL" id="QOCE01000002">
    <property type="protein sequence ID" value="RBW62664.1"/>
    <property type="molecule type" value="Genomic_DNA"/>
</dbReference>
<dbReference type="Pfam" id="PF13460">
    <property type="entry name" value="NAD_binding_10"/>
    <property type="match status" value="1"/>
</dbReference>
<gene>
    <name evidence="2" type="ORF">DS909_00680</name>
</gene>
<accession>A0A366XDS5</accession>
<dbReference type="InterPro" id="IPR051604">
    <property type="entry name" value="Ergot_Alk_Oxidoreductase"/>
</dbReference>
<name>A0A366XDS5_9RHOB</name>
<protein>
    <recommendedName>
        <fullName evidence="1">NAD(P)-binding domain-containing protein</fullName>
    </recommendedName>
</protein>
<dbReference type="InterPro" id="IPR036291">
    <property type="entry name" value="NAD(P)-bd_dom_sf"/>
</dbReference>
<evidence type="ECO:0000259" key="1">
    <source>
        <dbReference type="Pfam" id="PF13460"/>
    </source>
</evidence>